<dbReference type="SMART" id="SM00256">
    <property type="entry name" value="FBOX"/>
    <property type="match status" value="1"/>
</dbReference>
<feature type="domain" description="F-box" evidence="1">
    <location>
        <begin position="9"/>
        <end position="46"/>
    </location>
</feature>
<dbReference type="InterPro" id="IPR001810">
    <property type="entry name" value="F-box_dom"/>
</dbReference>
<dbReference type="AlphaFoldDB" id="A0A1D1YU18"/>
<protein>
    <submittedName>
        <fullName evidence="3">F-box protein At5g39250</fullName>
    </submittedName>
</protein>
<dbReference type="EMBL" id="GDJX01023373">
    <property type="protein sequence ID" value="JAT44563.1"/>
    <property type="molecule type" value="Transcribed_RNA"/>
</dbReference>
<gene>
    <name evidence="3" type="primary">At5g39250_1</name>
    <name evidence="4" type="synonym">At5g39250_2</name>
    <name evidence="2" type="synonym">At5g39250_7</name>
    <name evidence="3" type="ORF">g.20852</name>
    <name evidence="4" type="ORF">g.20853</name>
    <name evidence="2" type="ORF">g.20854</name>
</gene>
<dbReference type="PANTHER" id="PTHR47722:SF1">
    <property type="entry name" value="F-BOX DOMAIN CONTAINING PROTEIN, EXPRESSED"/>
    <property type="match status" value="1"/>
</dbReference>
<dbReference type="PROSITE" id="PS50181">
    <property type="entry name" value="FBOX"/>
    <property type="match status" value="1"/>
</dbReference>
<dbReference type="InterPro" id="IPR044207">
    <property type="entry name" value="At5g39250-like"/>
</dbReference>
<dbReference type="Pfam" id="PF12937">
    <property type="entry name" value="F-box-like"/>
    <property type="match status" value="1"/>
</dbReference>
<dbReference type="SUPFAM" id="SSF81383">
    <property type="entry name" value="F-box domain"/>
    <property type="match status" value="1"/>
</dbReference>
<dbReference type="EMBL" id="GDJX01009779">
    <property type="protein sequence ID" value="JAT58157.1"/>
    <property type="molecule type" value="Transcribed_RNA"/>
</dbReference>
<evidence type="ECO:0000313" key="4">
    <source>
        <dbReference type="EMBL" id="JAT58843.1"/>
    </source>
</evidence>
<organism evidence="3">
    <name type="scientific">Anthurium amnicola</name>
    <dbReference type="NCBI Taxonomy" id="1678845"/>
    <lineage>
        <taxon>Eukaryota</taxon>
        <taxon>Viridiplantae</taxon>
        <taxon>Streptophyta</taxon>
        <taxon>Embryophyta</taxon>
        <taxon>Tracheophyta</taxon>
        <taxon>Spermatophyta</taxon>
        <taxon>Magnoliopsida</taxon>
        <taxon>Liliopsida</taxon>
        <taxon>Araceae</taxon>
        <taxon>Pothoideae</taxon>
        <taxon>Potheae</taxon>
        <taxon>Anthurium</taxon>
    </lineage>
</organism>
<dbReference type="EMBL" id="GDJX01009093">
    <property type="protein sequence ID" value="JAT58843.1"/>
    <property type="molecule type" value="Transcribed_RNA"/>
</dbReference>
<dbReference type="Gene3D" id="1.20.1280.50">
    <property type="match status" value="1"/>
</dbReference>
<name>A0A1D1YU18_9ARAE</name>
<dbReference type="PANTHER" id="PTHR47722">
    <property type="entry name" value="EXPRESSED PROTEIN"/>
    <property type="match status" value="1"/>
</dbReference>
<reference evidence="3" key="1">
    <citation type="submission" date="2015-07" db="EMBL/GenBank/DDBJ databases">
        <title>Transcriptome Assembly of Anthurium amnicola.</title>
        <authorList>
            <person name="Suzuki J."/>
        </authorList>
    </citation>
    <scope>NUCLEOTIDE SEQUENCE</scope>
</reference>
<evidence type="ECO:0000313" key="3">
    <source>
        <dbReference type="EMBL" id="JAT58157.1"/>
    </source>
</evidence>
<evidence type="ECO:0000259" key="1">
    <source>
        <dbReference type="PROSITE" id="PS50181"/>
    </source>
</evidence>
<accession>A0A1D1YU18</accession>
<dbReference type="InterPro" id="IPR036047">
    <property type="entry name" value="F-box-like_dom_sf"/>
</dbReference>
<proteinExistence type="predicted"/>
<evidence type="ECO:0000313" key="2">
    <source>
        <dbReference type="EMBL" id="JAT44563.1"/>
    </source>
</evidence>
<sequence length="252" mass="29082">MSKDWTTGEVLKAVFPHLDGYDLTSCMLVCRQWRDIARDDYFWKCTCAKRWPSVCKRSTPILSYRKLFLTFSRIHHQQSLPPPKLSFEDLEFYIDIWSEQKLIFSEAVSGSLLRAGIKNPPSGICDVIKSYLDGPDYKMMMPVEPRFTIPKEQTVNVSVLVGRHDNNKIASIVNQARFDYVEWNAFRALAYEYLNFAPSYPFVSGVRAWISLLFMARGSEDATDVFGIEIDFGDAASSENEVLWLLDMLDWK</sequence>